<evidence type="ECO:0000313" key="15">
    <source>
        <dbReference type="Ensembl" id="ENSECRP00000006304.1"/>
    </source>
</evidence>
<feature type="compositionally biased region" description="Polar residues" evidence="12">
    <location>
        <begin position="157"/>
        <end position="166"/>
    </location>
</feature>
<keyword evidence="9" id="KW-0012">Acyltransferase</keyword>
<organism evidence="15 16">
    <name type="scientific">Erpetoichthys calabaricus</name>
    <name type="common">Rope fish</name>
    <name type="synonym">Calamoichthys calabaricus</name>
    <dbReference type="NCBI Taxonomy" id="27687"/>
    <lineage>
        <taxon>Eukaryota</taxon>
        <taxon>Metazoa</taxon>
        <taxon>Chordata</taxon>
        <taxon>Craniata</taxon>
        <taxon>Vertebrata</taxon>
        <taxon>Euteleostomi</taxon>
        <taxon>Actinopterygii</taxon>
        <taxon>Polypteriformes</taxon>
        <taxon>Polypteridae</taxon>
        <taxon>Erpetoichthys</taxon>
    </lineage>
</organism>
<keyword evidence="7" id="KW-0539">Nucleus</keyword>
<dbReference type="AlphaFoldDB" id="A0A8C4RR17"/>
<evidence type="ECO:0000256" key="11">
    <source>
        <dbReference type="SAM" id="Coils"/>
    </source>
</evidence>
<dbReference type="RefSeq" id="XP_028653005.1">
    <property type="nucleotide sequence ID" value="XM_028797172.2"/>
</dbReference>
<dbReference type="GeneID" id="114648249"/>
<evidence type="ECO:0000256" key="7">
    <source>
        <dbReference type="ARBA" id="ARBA00023242"/>
    </source>
</evidence>
<reference evidence="15" key="2">
    <citation type="submission" date="2025-08" db="UniProtKB">
        <authorList>
            <consortium name="Ensembl"/>
        </authorList>
    </citation>
    <scope>IDENTIFICATION</scope>
</reference>
<dbReference type="GO" id="GO:0008270">
    <property type="term" value="F:zinc ion binding"/>
    <property type="evidence" value="ECO:0007669"/>
    <property type="project" value="UniProtKB-KW"/>
</dbReference>
<keyword evidence="16" id="KW-1185">Reference proteome</keyword>
<evidence type="ECO:0000256" key="1">
    <source>
        <dbReference type="ARBA" id="ARBA00004123"/>
    </source>
</evidence>
<evidence type="ECO:0000256" key="10">
    <source>
        <dbReference type="ARBA" id="ARBA00047902"/>
    </source>
</evidence>
<evidence type="ECO:0000256" key="2">
    <source>
        <dbReference type="ARBA" id="ARBA00005816"/>
    </source>
</evidence>
<dbReference type="Ensembl" id="ENSECRT00000006404.1">
    <property type="protein sequence ID" value="ENSECRP00000006304.1"/>
    <property type="gene ID" value="ENSECRG00000004198.1"/>
</dbReference>
<keyword evidence="8" id="KW-0131">Cell cycle</keyword>
<evidence type="ECO:0000313" key="16">
    <source>
        <dbReference type="Proteomes" id="UP000694620"/>
    </source>
</evidence>
<evidence type="ECO:0000256" key="12">
    <source>
        <dbReference type="SAM" id="MobiDB-lite"/>
    </source>
</evidence>
<feature type="domain" description="N-acetyltransferase ESCO acetyl-transferase" evidence="14">
    <location>
        <begin position="622"/>
        <end position="689"/>
    </location>
</feature>
<feature type="compositionally biased region" description="Basic residues" evidence="12">
    <location>
        <begin position="41"/>
        <end position="51"/>
    </location>
</feature>
<evidence type="ECO:0000256" key="9">
    <source>
        <dbReference type="ARBA" id="ARBA00023315"/>
    </source>
</evidence>
<evidence type="ECO:0000259" key="13">
    <source>
        <dbReference type="Pfam" id="PF13878"/>
    </source>
</evidence>
<dbReference type="Pfam" id="PF13878">
    <property type="entry name" value="zf-C2H2_3"/>
    <property type="match status" value="1"/>
</dbReference>
<accession>A0A8C4RR17</accession>
<keyword evidence="11" id="KW-0175">Coiled coil</keyword>
<feature type="domain" description="N-acetyltransferase ESCO zinc-finger" evidence="13">
    <location>
        <begin position="463"/>
        <end position="501"/>
    </location>
</feature>
<comment type="catalytic activity">
    <reaction evidence="10">
        <text>L-lysyl-[protein] + acetyl-CoA = N(6)-acetyl-L-lysyl-[protein] + CoA + H(+)</text>
        <dbReference type="Rhea" id="RHEA:45948"/>
        <dbReference type="Rhea" id="RHEA-COMP:9752"/>
        <dbReference type="Rhea" id="RHEA-COMP:10731"/>
        <dbReference type="ChEBI" id="CHEBI:15378"/>
        <dbReference type="ChEBI" id="CHEBI:29969"/>
        <dbReference type="ChEBI" id="CHEBI:57287"/>
        <dbReference type="ChEBI" id="CHEBI:57288"/>
        <dbReference type="ChEBI" id="CHEBI:61930"/>
    </reaction>
</comment>
<dbReference type="PANTHER" id="PTHR45884:SF3">
    <property type="entry name" value="N-ACETYLTRANSFERASE ESCO2"/>
    <property type="match status" value="1"/>
</dbReference>
<keyword evidence="6" id="KW-0862">Zinc</keyword>
<evidence type="ECO:0000256" key="5">
    <source>
        <dbReference type="ARBA" id="ARBA00022771"/>
    </source>
</evidence>
<feature type="coiled-coil region" evidence="11">
    <location>
        <begin position="270"/>
        <end position="297"/>
    </location>
</feature>
<dbReference type="GO" id="GO:0007064">
    <property type="term" value="P:mitotic sister chromatid cohesion"/>
    <property type="evidence" value="ECO:0007669"/>
    <property type="project" value="TreeGrafter"/>
</dbReference>
<dbReference type="GO" id="GO:0000785">
    <property type="term" value="C:chromatin"/>
    <property type="evidence" value="ECO:0007669"/>
    <property type="project" value="TreeGrafter"/>
</dbReference>
<dbReference type="InterPro" id="IPR028005">
    <property type="entry name" value="AcTrfase_ESCO_Znf_dom"/>
</dbReference>
<proteinExistence type="inferred from homology"/>
<protein>
    <submittedName>
        <fullName evidence="15">Establishment of sister chromatid cohesion N-acetyltransferase 2</fullName>
    </submittedName>
</protein>
<dbReference type="OrthoDB" id="428854at2759"/>
<evidence type="ECO:0000256" key="3">
    <source>
        <dbReference type="ARBA" id="ARBA00022679"/>
    </source>
</evidence>
<evidence type="ECO:0000256" key="8">
    <source>
        <dbReference type="ARBA" id="ARBA00023306"/>
    </source>
</evidence>
<dbReference type="RefSeq" id="XP_028653004.1">
    <property type="nucleotide sequence ID" value="XM_028797171.2"/>
</dbReference>
<dbReference type="GO" id="GO:0061733">
    <property type="term" value="F:protein-lysine-acetyltransferase activity"/>
    <property type="evidence" value="ECO:0007669"/>
    <property type="project" value="TreeGrafter"/>
</dbReference>
<keyword evidence="3" id="KW-0808">Transferase</keyword>
<dbReference type="Proteomes" id="UP000694620">
    <property type="component" value="Chromosome 3"/>
</dbReference>
<comment type="subcellular location">
    <subcellularLocation>
        <location evidence="1">Nucleus</location>
    </subcellularLocation>
</comment>
<dbReference type="Pfam" id="PF13880">
    <property type="entry name" value="Acetyltransf_13"/>
    <property type="match status" value="1"/>
</dbReference>
<comment type="similarity">
    <text evidence="2">Belongs to the acetyltransferase family. ECO subfamily.</text>
</comment>
<feature type="region of interest" description="Disordered" evidence="12">
    <location>
        <begin position="41"/>
        <end position="60"/>
    </location>
</feature>
<dbReference type="InterPro" id="IPR028009">
    <property type="entry name" value="ESCO_Acetyltransf_dom"/>
</dbReference>
<sequence length="693" mass="78144">MSSLVTPRKRKRNFVESESYMEGNPTKRLLKDIAFPLRKKKSASIRKKGSKPSHAEKENYPSLCQMAPSDYPISSYAHSVFTSSNLYKFLSDGSDKDGLQESVNTSSFYSKKTKQYLTPLDRKHLNKTKSMSSGEGVEESRIPNANKPNKRKKAARTSNRVSQGLKSQKPKCYKLSCPVQQKSKLEQDTSKQYLPTANNQNEVQLKTFSKLTFSGLSAKPKPKLPVGAAFFATGKNARFMYKKPVHKTFKPNLGNNKNTEKSNLNRSFSYQRNNENEQQQNQQLQFLQKQKDRLDVKAENGAKKGHLDCVTKNIKSHEISGQNVVDKSSLSDEHVEHGKTLQLEKESDVLSKCSVTQELKIVLKKLDEECLSSSRKEREIKNNEDLMTRESDVEFHKVSPQAASVYPIFSTPSSVQKRKCQPGILASPVLNNTTPFPKSSFLKPVKQTKAKKKKDVELEPSDQLVIDAGQKNFGAIMCGSCGMVYTTGSTEDELQHTQYHQSILDRIKFVGWKKERVVAQYWDGKIIQVLPDDPKYAVKKADEIRTLADEELGFKQATLSCPSKSMTYLFVSNEKTIIGCLVAEQIRQAFRVLDQPADANSSKANDIQEPLRAWCCSTKPVNAICGISRIWVFGLIRRKGIATRMVNTLRNTFIYGCQLSTEEIAFSDPTPDGKLFATKYCETPAFLVYNFLS</sequence>
<evidence type="ECO:0000259" key="14">
    <source>
        <dbReference type="Pfam" id="PF13880"/>
    </source>
</evidence>
<evidence type="ECO:0000256" key="6">
    <source>
        <dbReference type="ARBA" id="ARBA00022833"/>
    </source>
</evidence>
<evidence type="ECO:0000256" key="4">
    <source>
        <dbReference type="ARBA" id="ARBA00022723"/>
    </source>
</evidence>
<reference evidence="15" key="1">
    <citation type="submission" date="2021-06" db="EMBL/GenBank/DDBJ databases">
        <authorList>
            <consortium name="Wellcome Sanger Institute Data Sharing"/>
        </authorList>
    </citation>
    <scope>NUCLEOTIDE SEQUENCE [LARGE SCALE GENOMIC DNA]</scope>
</reference>
<dbReference type="PANTHER" id="PTHR45884">
    <property type="entry name" value="N-ACETYLTRANSFERASE ECO"/>
    <property type="match status" value="1"/>
</dbReference>
<keyword evidence="4" id="KW-0479">Metal-binding</keyword>
<keyword evidence="5" id="KW-0863">Zinc-finger</keyword>
<name>A0A8C4RR17_ERPCA</name>
<dbReference type="GO" id="GO:0005634">
    <property type="term" value="C:nucleus"/>
    <property type="evidence" value="ECO:0007669"/>
    <property type="project" value="UniProtKB-SubCell"/>
</dbReference>
<gene>
    <name evidence="15" type="primary">ESCO2</name>
</gene>
<feature type="region of interest" description="Disordered" evidence="12">
    <location>
        <begin position="123"/>
        <end position="169"/>
    </location>
</feature>
<reference evidence="15" key="3">
    <citation type="submission" date="2025-09" db="UniProtKB">
        <authorList>
            <consortium name="Ensembl"/>
        </authorList>
    </citation>
    <scope>IDENTIFICATION</scope>
</reference>
<dbReference type="GeneTree" id="ENSGT00940000158598"/>